<reference evidence="2" key="1">
    <citation type="journal article" date="2021" name="PeerJ">
        <title>Extensive microbial diversity within the chicken gut microbiome revealed by metagenomics and culture.</title>
        <authorList>
            <person name="Gilroy R."/>
            <person name="Ravi A."/>
            <person name="Getino M."/>
            <person name="Pursley I."/>
            <person name="Horton D.L."/>
            <person name="Alikhan N.F."/>
            <person name="Baker D."/>
            <person name="Gharbi K."/>
            <person name="Hall N."/>
            <person name="Watson M."/>
            <person name="Adriaenssens E.M."/>
            <person name="Foster-Nyarko E."/>
            <person name="Jarju S."/>
            <person name="Secka A."/>
            <person name="Antonio M."/>
            <person name="Oren A."/>
            <person name="Chaudhuri R.R."/>
            <person name="La Ragione R."/>
            <person name="Hildebrand F."/>
            <person name="Pallen M.J."/>
        </authorList>
    </citation>
    <scope>NUCLEOTIDE SEQUENCE</scope>
    <source>
        <strain evidence="2">USAMLcec3-2134</strain>
    </source>
</reference>
<comment type="caution">
    <text evidence="2">The sequence shown here is derived from an EMBL/GenBank/DDBJ whole genome shotgun (WGS) entry which is preliminary data.</text>
</comment>
<dbReference type="Proteomes" id="UP000886883">
    <property type="component" value="Unassembled WGS sequence"/>
</dbReference>
<keyword evidence="1" id="KW-0812">Transmembrane</keyword>
<protein>
    <submittedName>
        <fullName evidence="2">Uncharacterized protein</fullName>
    </submittedName>
</protein>
<dbReference type="EMBL" id="DWXE01000005">
    <property type="protein sequence ID" value="HJB90096.1"/>
    <property type="molecule type" value="Genomic_DNA"/>
</dbReference>
<sequence>MMENVFSVIMVALMGVLGGLPTLYLTVSIPVVLGQKIYRKVKYGRSLFD</sequence>
<accession>A0A9D2SCI6</accession>
<name>A0A9D2SCI6_9FIRM</name>
<evidence type="ECO:0000256" key="1">
    <source>
        <dbReference type="SAM" id="Phobius"/>
    </source>
</evidence>
<gene>
    <name evidence="2" type="ORF">H9763_01365</name>
</gene>
<feature type="transmembrane region" description="Helical" evidence="1">
    <location>
        <begin position="6"/>
        <end position="33"/>
    </location>
</feature>
<evidence type="ECO:0000313" key="2">
    <source>
        <dbReference type="EMBL" id="HJB90096.1"/>
    </source>
</evidence>
<keyword evidence="1" id="KW-1133">Transmembrane helix</keyword>
<proteinExistence type="predicted"/>
<reference evidence="2" key="2">
    <citation type="submission" date="2021-04" db="EMBL/GenBank/DDBJ databases">
        <authorList>
            <person name="Gilroy R."/>
        </authorList>
    </citation>
    <scope>NUCLEOTIDE SEQUENCE</scope>
    <source>
        <strain evidence="2">USAMLcec3-2134</strain>
    </source>
</reference>
<dbReference type="AlphaFoldDB" id="A0A9D2SCI6"/>
<evidence type="ECO:0000313" key="3">
    <source>
        <dbReference type="Proteomes" id="UP000886883"/>
    </source>
</evidence>
<organism evidence="2 3">
    <name type="scientific">Candidatus Eisenbergiella merdigallinarum</name>
    <dbReference type="NCBI Taxonomy" id="2838552"/>
    <lineage>
        <taxon>Bacteria</taxon>
        <taxon>Bacillati</taxon>
        <taxon>Bacillota</taxon>
        <taxon>Clostridia</taxon>
        <taxon>Lachnospirales</taxon>
        <taxon>Lachnospiraceae</taxon>
        <taxon>Eisenbergiella</taxon>
    </lineage>
</organism>
<keyword evidence="1" id="KW-0472">Membrane</keyword>